<dbReference type="InterPro" id="IPR036192">
    <property type="entry name" value="Cell_div_ZapA-like_sf"/>
</dbReference>
<evidence type="ECO:0000313" key="2">
    <source>
        <dbReference type="EMBL" id="MSS19930.1"/>
    </source>
</evidence>
<keyword evidence="3" id="KW-1185">Reference proteome</keyword>
<protein>
    <submittedName>
        <fullName evidence="2">Cell division protein ZapA</fullName>
    </submittedName>
</protein>
<organism evidence="2 3">
    <name type="scientific">Pseudoramibacter porci</name>
    <dbReference type="NCBI Taxonomy" id="2606631"/>
    <lineage>
        <taxon>Bacteria</taxon>
        <taxon>Bacillati</taxon>
        <taxon>Bacillota</taxon>
        <taxon>Clostridia</taxon>
        <taxon>Eubacteriales</taxon>
        <taxon>Eubacteriaceae</taxon>
        <taxon>Pseudoramibacter</taxon>
    </lineage>
</organism>
<dbReference type="EMBL" id="VUMO01000006">
    <property type="protein sequence ID" value="MSS19930.1"/>
    <property type="molecule type" value="Genomic_DNA"/>
</dbReference>
<gene>
    <name evidence="2" type="primary">zapA</name>
    <name evidence="2" type="ORF">FYJ52_05910</name>
</gene>
<keyword evidence="1" id="KW-0175">Coiled coil</keyword>
<dbReference type="Gene3D" id="6.10.250.790">
    <property type="match status" value="1"/>
</dbReference>
<evidence type="ECO:0000256" key="1">
    <source>
        <dbReference type="SAM" id="Coils"/>
    </source>
</evidence>
<keyword evidence="2" id="KW-0132">Cell division</keyword>
<dbReference type="InterPro" id="IPR053712">
    <property type="entry name" value="Bac_CellDiv_Activator"/>
</dbReference>
<proteinExistence type="predicted"/>
<dbReference type="Proteomes" id="UP000461754">
    <property type="component" value="Unassembled WGS sequence"/>
</dbReference>
<dbReference type="Pfam" id="PF05164">
    <property type="entry name" value="ZapA"/>
    <property type="match status" value="1"/>
</dbReference>
<dbReference type="RefSeq" id="WP_154576308.1">
    <property type="nucleotide sequence ID" value="NZ_VUMO01000006.1"/>
</dbReference>
<reference evidence="2 3" key="1">
    <citation type="submission" date="2019-08" db="EMBL/GenBank/DDBJ databases">
        <title>In-depth cultivation of the pig gut microbiome towards novel bacterial diversity and tailored functional studies.</title>
        <authorList>
            <person name="Wylensek D."/>
            <person name="Hitch T.C.A."/>
            <person name="Clavel T."/>
        </authorList>
    </citation>
    <scope>NUCLEOTIDE SEQUENCE [LARGE SCALE GENOMIC DNA]</scope>
    <source>
        <strain evidence="2 3">RF-744-FAT-4</strain>
    </source>
</reference>
<dbReference type="AlphaFoldDB" id="A0A7X2TAC3"/>
<comment type="caution">
    <text evidence="2">The sequence shown here is derived from an EMBL/GenBank/DDBJ whole genome shotgun (WGS) entry which is preliminary data.</text>
</comment>
<dbReference type="SUPFAM" id="SSF102829">
    <property type="entry name" value="Cell division protein ZapA-like"/>
    <property type="match status" value="1"/>
</dbReference>
<sequence>MANDEKKPIEVNIAGTILQVKNDNNELEIQKATDLANRELEKIRKSNPNINRIYLMVMGCMNLADMYCQSENNNQVLAKKIRELTDDNDTFDQKAKDKDIKIEQLNQKIDELLTAQNSLKDQLNQKNDLLNQYRDHIKQIKDENDANRKSILNLQNKLFESQIELNKSQDDLES</sequence>
<dbReference type="GO" id="GO:0051301">
    <property type="term" value="P:cell division"/>
    <property type="evidence" value="ECO:0007669"/>
    <property type="project" value="UniProtKB-KW"/>
</dbReference>
<accession>A0A7X2TAC3</accession>
<keyword evidence="2" id="KW-0131">Cell cycle</keyword>
<dbReference type="InterPro" id="IPR007838">
    <property type="entry name" value="Cell_div_ZapA-like"/>
</dbReference>
<feature type="coiled-coil region" evidence="1">
    <location>
        <begin position="95"/>
        <end position="157"/>
    </location>
</feature>
<name>A0A7X2TAC3_9FIRM</name>
<evidence type="ECO:0000313" key="3">
    <source>
        <dbReference type="Proteomes" id="UP000461754"/>
    </source>
</evidence>